<dbReference type="RefSeq" id="XP_060328365.1">
    <property type="nucleotide sequence ID" value="XM_060482792.1"/>
</dbReference>
<feature type="transmembrane region" description="Helical" evidence="1">
    <location>
        <begin position="79"/>
        <end position="99"/>
    </location>
</feature>
<reference evidence="2" key="1">
    <citation type="submission" date="2023-06" db="EMBL/GenBank/DDBJ databases">
        <authorList>
            <consortium name="Lawrence Berkeley National Laboratory"/>
            <person name="Ahrendt S."/>
            <person name="Sahu N."/>
            <person name="Indic B."/>
            <person name="Wong-Bajracharya J."/>
            <person name="Merenyi Z."/>
            <person name="Ke H.-M."/>
            <person name="Monk M."/>
            <person name="Kocsube S."/>
            <person name="Drula E."/>
            <person name="Lipzen A."/>
            <person name="Balint B."/>
            <person name="Henrissat B."/>
            <person name="Andreopoulos B."/>
            <person name="Martin F.M."/>
            <person name="Harder C.B."/>
            <person name="Rigling D."/>
            <person name="Ford K.L."/>
            <person name="Foster G.D."/>
            <person name="Pangilinan J."/>
            <person name="Papanicolaou A."/>
            <person name="Barry K."/>
            <person name="LaButti K."/>
            <person name="Viragh M."/>
            <person name="Koriabine M."/>
            <person name="Yan M."/>
            <person name="Riley R."/>
            <person name="Champramary S."/>
            <person name="Plett K.L."/>
            <person name="Tsai I.J."/>
            <person name="Slot J."/>
            <person name="Sipos G."/>
            <person name="Plett J."/>
            <person name="Nagy L.G."/>
            <person name="Grigoriev I.V."/>
        </authorList>
    </citation>
    <scope>NUCLEOTIDE SEQUENCE</scope>
    <source>
        <strain evidence="2">CCBAS 213</strain>
    </source>
</reference>
<dbReference type="EMBL" id="JAUEPS010000028">
    <property type="protein sequence ID" value="KAK0453977.1"/>
    <property type="molecule type" value="Genomic_DNA"/>
</dbReference>
<feature type="transmembrane region" description="Helical" evidence="1">
    <location>
        <begin position="46"/>
        <end position="67"/>
    </location>
</feature>
<comment type="caution">
    <text evidence="2">The sequence shown here is derived from an EMBL/GenBank/DDBJ whole genome shotgun (WGS) entry which is preliminary data.</text>
</comment>
<proteinExistence type="predicted"/>
<evidence type="ECO:0000313" key="2">
    <source>
        <dbReference type="EMBL" id="KAK0453977.1"/>
    </source>
</evidence>
<keyword evidence="1" id="KW-0472">Membrane</keyword>
<evidence type="ECO:0000313" key="3">
    <source>
        <dbReference type="Proteomes" id="UP001175211"/>
    </source>
</evidence>
<keyword evidence="1" id="KW-1133">Transmembrane helix</keyword>
<evidence type="ECO:0000256" key="1">
    <source>
        <dbReference type="SAM" id="Phobius"/>
    </source>
</evidence>
<keyword evidence="1" id="KW-0812">Transmembrane</keyword>
<dbReference type="Proteomes" id="UP001175211">
    <property type="component" value="Unassembled WGS sequence"/>
</dbReference>
<sequence length="127" mass="14630">MLFSSATYFVTFAPPMVIQVDISSDLTNDDKIYMFQFLDTNLNSRILYTLLHGIYTGILAVTLWNIFINKSWPIRRAMVAIIMLLYTLITINFGASWSLTHSAFINDGHSFWTVYLNLVVPFSQTYI</sequence>
<gene>
    <name evidence="2" type="ORF">EV420DRAFT_614122</name>
</gene>
<name>A0AA39N104_ARMTA</name>
<dbReference type="AlphaFoldDB" id="A0AA39N104"/>
<protein>
    <submittedName>
        <fullName evidence="2">Uncharacterized protein</fullName>
    </submittedName>
</protein>
<keyword evidence="3" id="KW-1185">Reference proteome</keyword>
<accession>A0AA39N104</accession>
<dbReference type="GeneID" id="85366340"/>
<organism evidence="2 3">
    <name type="scientific">Armillaria tabescens</name>
    <name type="common">Ringless honey mushroom</name>
    <name type="synonym">Agaricus tabescens</name>
    <dbReference type="NCBI Taxonomy" id="1929756"/>
    <lineage>
        <taxon>Eukaryota</taxon>
        <taxon>Fungi</taxon>
        <taxon>Dikarya</taxon>
        <taxon>Basidiomycota</taxon>
        <taxon>Agaricomycotina</taxon>
        <taxon>Agaricomycetes</taxon>
        <taxon>Agaricomycetidae</taxon>
        <taxon>Agaricales</taxon>
        <taxon>Marasmiineae</taxon>
        <taxon>Physalacriaceae</taxon>
        <taxon>Desarmillaria</taxon>
    </lineage>
</organism>